<dbReference type="PANTHER" id="PTHR43080:SF2">
    <property type="entry name" value="CBS DOMAIN-CONTAINING PROTEIN"/>
    <property type="match status" value="1"/>
</dbReference>
<dbReference type="InterPro" id="IPR046342">
    <property type="entry name" value="CBS_dom_sf"/>
</dbReference>
<proteinExistence type="predicted"/>
<organism evidence="4 5">
    <name type="scientific">Aliivibrio salmonicida (strain LFI1238)</name>
    <name type="common">Vibrio salmonicida (strain LFI1238)</name>
    <dbReference type="NCBI Taxonomy" id="316275"/>
    <lineage>
        <taxon>Bacteria</taxon>
        <taxon>Pseudomonadati</taxon>
        <taxon>Pseudomonadota</taxon>
        <taxon>Gammaproteobacteria</taxon>
        <taxon>Vibrionales</taxon>
        <taxon>Vibrionaceae</taxon>
        <taxon>Aliivibrio</taxon>
    </lineage>
</organism>
<sequence length="139" mass="15333">MMENKKVKQYMSARPLSLTADMSLSAALDQFITSQHIGGPVVNEQREVIGFISEQDLIKSLLGVSYHCQDTHVVGDVMRQDVLTVTPEDNIIELAQSMTADKPKIYPVVDGGKLVGIITRRNVLQAISESIGHCFKHPV</sequence>
<feature type="domain" description="CBS" evidence="3">
    <location>
        <begin position="78"/>
        <end position="139"/>
    </location>
</feature>
<gene>
    <name evidence="4" type="ordered locus">VSAL_I2064</name>
</gene>
<dbReference type="PROSITE" id="PS51371">
    <property type="entry name" value="CBS"/>
    <property type="match status" value="2"/>
</dbReference>
<dbReference type="eggNOG" id="COG0517">
    <property type="taxonomic scope" value="Bacteria"/>
</dbReference>
<dbReference type="CDD" id="cd04629">
    <property type="entry name" value="CBS_pair_bac"/>
    <property type="match status" value="1"/>
</dbReference>
<accession>B6EHT6</accession>
<dbReference type="Proteomes" id="UP000001730">
    <property type="component" value="Chromosome 1"/>
</dbReference>
<dbReference type="SMART" id="SM00116">
    <property type="entry name" value="CBS"/>
    <property type="match status" value="2"/>
</dbReference>
<keyword evidence="1 2" id="KW-0129">CBS domain</keyword>
<dbReference type="Pfam" id="PF00571">
    <property type="entry name" value="CBS"/>
    <property type="match status" value="2"/>
</dbReference>
<dbReference type="Gene3D" id="3.10.580.10">
    <property type="entry name" value="CBS-domain"/>
    <property type="match status" value="1"/>
</dbReference>
<keyword evidence="5" id="KW-1185">Reference proteome</keyword>
<dbReference type="PANTHER" id="PTHR43080">
    <property type="entry name" value="CBS DOMAIN-CONTAINING PROTEIN CBSX3, MITOCHONDRIAL"/>
    <property type="match status" value="1"/>
</dbReference>
<evidence type="ECO:0000259" key="3">
    <source>
        <dbReference type="PROSITE" id="PS51371"/>
    </source>
</evidence>
<protein>
    <recommendedName>
        <fullName evidence="3">CBS domain-containing protein</fullName>
    </recommendedName>
</protein>
<evidence type="ECO:0000313" key="5">
    <source>
        <dbReference type="Proteomes" id="UP000001730"/>
    </source>
</evidence>
<dbReference type="InterPro" id="IPR000644">
    <property type="entry name" value="CBS_dom"/>
</dbReference>
<dbReference type="AlphaFoldDB" id="B6EHT6"/>
<evidence type="ECO:0000313" key="4">
    <source>
        <dbReference type="EMBL" id="CAQ79749.1"/>
    </source>
</evidence>
<evidence type="ECO:0000256" key="2">
    <source>
        <dbReference type="PROSITE-ProRule" id="PRU00703"/>
    </source>
</evidence>
<dbReference type="KEGG" id="vsa:VSAL_I2064"/>
<feature type="domain" description="CBS" evidence="3">
    <location>
        <begin position="11"/>
        <end position="71"/>
    </location>
</feature>
<dbReference type="EMBL" id="FM178379">
    <property type="protein sequence ID" value="CAQ79749.1"/>
    <property type="molecule type" value="Genomic_DNA"/>
</dbReference>
<name>B6EHT6_ALISL</name>
<dbReference type="InterPro" id="IPR044729">
    <property type="entry name" value="CBS_bac"/>
</dbReference>
<reference evidence="4 5" key="1">
    <citation type="journal article" date="2008" name="BMC Genomics">
        <title>The genome sequence of the fish pathogen Aliivibrio salmonicida strain LFI1238 shows extensive evidence of gene decay.</title>
        <authorList>
            <person name="Hjerde E."/>
            <person name="Lorentzen M.S."/>
            <person name="Holden M.T."/>
            <person name="Seeger K."/>
            <person name="Paulsen S."/>
            <person name="Bason N."/>
            <person name="Churcher C."/>
            <person name="Harris D."/>
            <person name="Norbertczak H."/>
            <person name="Quail M.A."/>
            <person name="Sanders S."/>
            <person name="Thurston S."/>
            <person name="Parkhill J."/>
            <person name="Willassen N.P."/>
            <person name="Thomson N.R."/>
        </authorList>
    </citation>
    <scope>NUCLEOTIDE SEQUENCE [LARGE SCALE GENOMIC DNA]</scope>
    <source>
        <strain evidence="4 5">LFI1238</strain>
    </source>
</reference>
<evidence type="ECO:0000256" key="1">
    <source>
        <dbReference type="ARBA" id="ARBA00023122"/>
    </source>
</evidence>
<dbReference type="InterPro" id="IPR051257">
    <property type="entry name" value="Diverse_CBS-Domain"/>
</dbReference>
<dbReference type="SUPFAM" id="SSF54631">
    <property type="entry name" value="CBS-domain pair"/>
    <property type="match status" value="1"/>
</dbReference>
<dbReference type="HOGENOM" id="CLU_040681_9_2_6"/>